<protein>
    <submittedName>
        <fullName evidence="2">GNAT family N-acetyltransferase</fullName>
    </submittedName>
</protein>
<evidence type="ECO:0000313" key="3">
    <source>
        <dbReference type="Proteomes" id="UP000239047"/>
    </source>
</evidence>
<dbReference type="RefSeq" id="WP_104057856.1">
    <property type="nucleotide sequence ID" value="NZ_PREZ01000003.1"/>
</dbReference>
<feature type="domain" description="N-acetyltransferase" evidence="1">
    <location>
        <begin position="3"/>
        <end position="154"/>
    </location>
</feature>
<dbReference type="PANTHER" id="PTHR43617:SF2">
    <property type="entry name" value="UPF0039 PROTEIN SLL0451"/>
    <property type="match status" value="1"/>
</dbReference>
<dbReference type="Pfam" id="PF13508">
    <property type="entry name" value="Acetyltransf_7"/>
    <property type="match status" value="1"/>
</dbReference>
<proteinExistence type="predicted"/>
<dbReference type="Proteomes" id="UP000239047">
    <property type="component" value="Unassembled WGS sequence"/>
</dbReference>
<dbReference type="InterPro" id="IPR016181">
    <property type="entry name" value="Acyl_CoA_acyltransferase"/>
</dbReference>
<dbReference type="PANTHER" id="PTHR43617">
    <property type="entry name" value="L-AMINO ACID N-ACETYLTRANSFERASE"/>
    <property type="match status" value="1"/>
</dbReference>
<dbReference type="OrthoDB" id="9797178at2"/>
<dbReference type="AlphaFoldDB" id="A0A2S5GDJ0"/>
<evidence type="ECO:0000313" key="2">
    <source>
        <dbReference type="EMBL" id="PPA71107.1"/>
    </source>
</evidence>
<organism evidence="2 3">
    <name type="scientific">Jeotgalibacillus proteolyticus</name>
    <dbReference type="NCBI Taxonomy" id="2082395"/>
    <lineage>
        <taxon>Bacteria</taxon>
        <taxon>Bacillati</taxon>
        <taxon>Bacillota</taxon>
        <taxon>Bacilli</taxon>
        <taxon>Bacillales</taxon>
        <taxon>Caryophanaceae</taxon>
        <taxon>Jeotgalibacillus</taxon>
    </lineage>
</organism>
<evidence type="ECO:0000259" key="1">
    <source>
        <dbReference type="PROSITE" id="PS51186"/>
    </source>
</evidence>
<dbReference type="GO" id="GO:0016747">
    <property type="term" value="F:acyltransferase activity, transferring groups other than amino-acyl groups"/>
    <property type="evidence" value="ECO:0007669"/>
    <property type="project" value="InterPro"/>
</dbReference>
<accession>A0A2S5GDJ0</accession>
<dbReference type="Gene3D" id="3.40.630.30">
    <property type="match status" value="1"/>
</dbReference>
<reference evidence="2 3" key="1">
    <citation type="submission" date="2018-02" db="EMBL/GenBank/DDBJ databases">
        <title>Jeotgalibacillus proteolyticum sp. nov. a protease producing bacterium isolated from ocean sediments of Laizhou Bay.</title>
        <authorList>
            <person name="Li Y."/>
        </authorList>
    </citation>
    <scope>NUCLEOTIDE SEQUENCE [LARGE SCALE GENOMIC DNA]</scope>
    <source>
        <strain evidence="2 3">22-7</strain>
    </source>
</reference>
<dbReference type="EMBL" id="PREZ01000003">
    <property type="protein sequence ID" value="PPA71107.1"/>
    <property type="molecule type" value="Genomic_DNA"/>
</dbReference>
<sequence>MDIQIKQEQAEHYKATEEVIREAFLYEEYSDKKEHLLVNRIRTSEAFIPELSLVALDQADNIIGHILLSKIAIEGQDQKSDSLALAPVSVLPEYQKKGIGSQLINAALLKAKEAGFQSVIVLGHESYYPKFGFKPARLWNIKPPFEVPDEAFMAIELMEGALENVEGIVQYSEAFLE</sequence>
<dbReference type="PROSITE" id="PS51186">
    <property type="entry name" value="GNAT"/>
    <property type="match status" value="1"/>
</dbReference>
<dbReference type="InterPro" id="IPR050276">
    <property type="entry name" value="MshD_Acetyltransferase"/>
</dbReference>
<comment type="caution">
    <text evidence="2">The sequence shown here is derived from an EMBL/GenBank/DDBJ whole genome shotgun (WGS) entry which is preliminary data.</text>
</comment>
<name>A0A2S5GDJ0_9BACL</name>
<dbReference type="InterPro" id="IPR000182">
    <property type="entry name" value="GNAT_dom"/>
</dbReference>
<dbReference type="CDD" id="cd04301">
    <property type="entry name" value="NAT_SF"/>
    <property type="match status" value="1"/>
</dbReference>
<keyword evidence="2" id="KW-0808">Transferase</keyword>
<gene>
    <name evidence="2" type="ORF">C4B60_10050</name>
</gene>
<dbReference type="SUPFAM" id="SSF55729">
    <property type="entry name" value="Acyl-CoA N-acyltransferases (Nat)"/>
    <property type="match status" value="1"/>
</dbReference>
<keyword evidence="3" id="KW-1185">Reference proteome</keyword>